<dbReference type="PANTHER" id="PTHR45735">
    <property type="entry name" value="CLEAVAGE STIMULATION FACTOR SUBUNIT 2"/>
    <property type="match status" value="1"/>
</dbReference>
<sequence>MSDPRRRSTRHLLTPDNLSSAIQITNLPQNWTQETVTSVIAGSGPIVAVSTRTDPRNGKIIGVIVEYATSKDCKRALETIQKIKKFPCDMERTIPAGYRDSTKNQRSVLDLQREKFPWESGLELPFELVSEVPLPRRPTNPVPVSGGDDSSTSPTTAAVAFPDILSKASQHLPALRPNAMATPDSVSINLSKIAPLQLLEMISNLKILANQDAQRSQLENFLGSNVDVSIAVTQALLEMGFINYPVVTKVLTEQQTVKNSPQVSTDSAPLYSNGNTPNATPVPTGNVPLNSFSGPAPVVDNLQQQQQPQQPFNYPQPAAPQAPVIPPMSAPIMGSQPQLNYAKLSTLPQQQQDMIKQVITLPMDQISLLPPEQVAMVDNFKKEYLL</sequence>
<protein>
    <submittedName>
        <fullName evidence="2">LAMI_0G05600g1_1</fullName>
    </submittedName>
</protein>
<dbReference type="Gene3D" id="1.10.20.70">
    <property type="entry name" value="Transcription termination and cleavage factor, C-terminal domain"/>
    <property type="match status" value="1"/>
</dbReference>
<accession>A0A1G4K8W4</accession>
<organism evidence="2 3">
    <name type="scientific">Lachancea mirantina</name>
    <dbReference type="NCBI Taxonomy" id="1230905"/>
    <lineage>
        <taxon>Eukaryota</taxon>
        <taxon>Fungi</taxon>
        <taxon>Dikarya</taxon>
        <taxon>Ascomycota</taxon>
        <taxon>Saccharomycotina</taxon>
        <taxon>Saccharomycetes</taxon>
        <taxon>Saccharomycetales</taxon>
        <taxon>Saccharomycetaceae</taxon>
        <taxon>Lachancea</taxon>
    </lineage>
</organism>
<name>A0A1G4K8W4_9SACH</name>
<dbReference type="InterPro" id="IPR038192">
    <property type="entry name" value="CSTF_C_sf"/>
</dbReference>
<dbReference type="InterPro" id="IPR025742">
    <property type="entry name" value="CSTF2_hinge"/>
</dbReference>
<dbReference type="GO" id="GO:0003729">
    <property type="term" value="F:mRNA binding"/>
    <property type="evidence" value="ECO:0007669"/>
    <property type="project" value="TreeGrafter"/>
</dbReference>
<feature type="domain" description="Cleavage stimulation factor subunit 2 hinge" evidence="1">
    <location>
        <begin position="172"/>
        <end position="251"/>
    </location>
</feature>
<gene>
    <name evidence="2" type="ORF">LAMI_0G05600G</name>
</gene>
<dbReference type="EMBL" id="LT598469">
    <property type="protein sequence ID" value="SCV00523.1"/>
    <property type="molecule type" value="Genomic_DNA"/>
</dbReference>
<dbReference type="OrthoDB" id="272703at2759"/>
<dbReference type="Proteomes" id="UP000191024">
    <property type="component" value="Chromosome G"/>
</dbReference>
<proteinExistence type="predicted"/>
<dbReference type="Gene3D" id="3.30.70.330">
    <property type="match status" value="1"/>
</dbReference>
<dbReference type="InterPro" id="IPR012677">
    <property type="entry name" value="Nucleotide-bd_a/b_plait_sf"/>
</dbReference>
<dbReference type="CDD" id="cd00590">
    <property type="entry name" value="RRM_SF"/>
    <property type="match status" value="1"/>
</dbReference>
<dbReference type="Pfam" id="PF14327">
    <property type="entry name" value="CSTF2_hinge"/>
    <property type="match status" value="1"/>
</dbReference>
<evidence type="ECO:0000313" key="2">
    <source>
        <dbReference type="EMBL" id="SCV00523.1"/>
    </source>
</evidence>
<dbReference type="InterPro" id="IPR035979">
    <property type="entry name" value="RBD_domain_sf"/>
</dbReference>
<dbReference type="AlphaFoldDB" id="A0A1G4K8W4"/>
<dbReference type="SUPFAM" id="SSF54928">
    <property type="entry name" value="RNA-binding domain, RBD"/>
    <property type="match status" value="1"/>
</dbReference>
<dbReference type="STRING" id="1230905.A0A1G4K8W4"/>
<keyword evidence="3" id="KW-1185">Reference proteome</keyword>
<dbReference type="PANTHER" id="PTHR45735:SF11">
    <property type="entry name" value="PROTEIN PTI1"/>
    <property type="match status" value="1"/>
</dbReference>
<evidence type="ECO:0000313" key="3">
    <source>
        <dbReference type="Proteomes" id="UP000191024"/>
    </source>
</evidence>
<reference evidence="2 3" key="1">
    <citation type="submission" date="2016-03" db="EMBL/GenBank/DDBJ databases">
        <authorList>
            <person name="Devillers H."/>
        </authorList>
    </citation>
    <scope>NUCLEOTIDE SEQUENCE [LARGE SCALE GENOMIC DNA]</scope>
    <source>
        <strain evidence="2">CBS 11717</strain>
    </source>
</reference>
<evidence type="ECO:0000259" key="1">
    <source>
        <dbReference type="Pfam" id="PF14327"/>
    </source>
</evidence>
<dbReference type="GO" id="GO:0005847">
    <property type="term" value="C:mRNA cleavage and polyadenylation specificity factor complex"/>
    <property type="evidence" value="ECO:0007669"/>
    <property type="project" value="TreeGrafter"/>
</dbReference>